<comment type="caution">
    <text evidence="1">The sequence shown here is derived from an EMBL/GenBank/DDBJ whole genome shotgun (WGS) entry which is preliminary data.</text>
</comment>
<organism evidence="1 2">
    <name type="scientific">Pistacia atlantica</name>
    <dbReference type="NCBI Taxonomy" id="434234"/>
    <lineage>
        <taxon>Eukaryota</taxon>
        <taxon>Viridiplantae</taxon>
        <taxon>Streptophyta</taxon>
        <taxon>Embryophyta</taxon>
        <taxon>Tracheophyta</taxon>
        <taxon>Spermatophyta</taxon>
        <taxon>Magnoliopsida</taxon>
        <taxon>eudicotyledons</taxon>
        <taxon>Gunneridae</taxon>
        <taxon>Pentapetalae</taxon>
        <taxon>rosids</taxon>
        <taxon>malvids</taxon>
        <taxon>Sapindales</taxon>
        <taxon>Anacardiaceae</taxon>
        <taxon>Pistacia</taxon>
    </lineage>
</organism>
<keyword evidence="2" id="KW-1185">Reference proteome</keyword>
<evidence type="ECO:0000313" key="2">
    <source>
        <dbReference type="Proteomes" id="UP001164250"/>
    </source>
</evidence>
<protein>
    <submittedName>
        <fullName evidence="1">Uncharacterized protein</fullName>
    </submittedName>
</protein>
<proteinExistence type="predicted"/>
<name>A0ACC1BD23_9ROSI</name>
<sequence>MSPNLTLPNPTIPYLYLTTTTVSNTSNSSSSFSVSSSPSLINASFPLTLNFPQGSHPHPLFRFSSIRSCFLPLSHPLRFSLNLRVNFSPSLPL</sequence>
<dbReference type="Proteomes" id="UP001164250">
    <property type="component" value="Chromosome 5"/>
</dbReference>
<accession>A0ACC1BD23</accession>
<dbReference type="EMBL" id="CM047901">
    <property type="protein sequence ID" value="KAJ0096751.1"/>
    <property type="molecule type" value="Genomic_DNA"/>
</dbReference>
<evidence type="ECO:0000313" key="1">
    <source>
        <dbReference type="EMBL" id="KAJ0096751.1"/>
    </source>
</evidence>
<gene>
    <name evidence="1" type="ORF">Patl1_28239</name>
</gene>
<reference evidence="2" key="1">
    <citation type="journal article" date="2023" name="G3 (Bethesda)">
        <title>Genome assembly and association tests identify interacting loci associated with vigor, precocity, and sex in interspecific pistachio rootstocks.</title>
        <authorList>
            <person name="Palmer W."/>
            <person name="Jacygrad E."/>
            <person name="Sagayaradj S."/>
            <person name="Cavanaugh K."/>
            <person name="Han R."/>
            <person name="Bertier L."/>
            <person name="Beede B."/>
            <person name="Kafkas S."/>
            <person name="Golino D."/>
            <person name="Preece J."/>
            <person name="Michelmore R."/>
        </authorList>
    </citation>
    <scope>NUCLEOTIDE SEQUENCE [LARGE SCALE GENOMIC DNA]</scope>
</reference>